<evidence type="ECO:0000256" key="7">
    <source>
        <dbReference type="SAM" id="SignalP"/>
    </source>
</evidence>
<dbReference type="eggNOG" id="COG3119">
    <property type="taxonomic scope" value="Bacteria"/>
</dbReference>
<dbReference type="GO" id="GO:0046872">
    <property type="term" value="F:metal ion binding"/>
    <property type="evidence" value="ECO:0007669"/>
    <property type="project" value="UniProtKB-KW"/>
</dbReference>
<feature type="domain" description="Sulfatase N-terminal" evidence="8">
    <location>
        <begin position="30"/>
        <end position="318"/>
    </location>
</feature>
<dbReference type="Gene3D" id="3.40.720.10">
    <property type="entry name" value="Alkaline Phosphatase, subunit A"/>
    <property type="match status" value="1"/>
</dbReference>
<keyword evidence="6" id="KW-0106">Calcium</keyword>
<dbReference type="KEGG" id="psl:Psta_3646"/>
<dbReference type="GO" id="GO:0004065">
    <property type="term" value="F:arylsulfatase activity"/>
    <property type="evidence" value="ECO:0007669"/>
    <property type="project" value="TreeGrafter"/>
</dbReference>
<dbReference type="CDD" id="cd16027">
    <property type="entry name" value="SGSH"/>
    <property type="match status" value="1"/>
</dbReference>
<dbReference type="HOGENOM" id="CLU_006332_10_4_0"/>
<evidence type="ECO:0000256" key="2">
    <source>
        <dbReference type="ARBA" id="ARBA00008779"/>
    </source>
</evidence>
<dbReference type="PANTHER" id="PTHR42693">
    <property type="entry name" value="ARYLSULFATASE FAMILY MEMBER"/>
    <property type="match status" value="1"/>
</dbReference>
<evidence type="ECO:0000256" key="4">
    <source>
        <dbReference type="ARBA" id="ARBA00022729"/>
    </source>
</evidence>
<dbReference type="AlphaFoldDB" id="D2QZB5"/>
<keyword evidence="10" id="KW-1185">Reference proteome</keyword>
<dbReference type="InterPro" id="IPR050738">
    <property type="entry name" value="Sulfatase"/>
</dbReference>
<dbReference type="EMBL" id="CP001848">
    <property type="protein sequence ID" value="ADB18307.1"/>
    <property type="molecule type" value="Genomic_DNA"/>
</dbReference>
<accession>D2QZB5</accession>
<dbReference type="PANTHER" id="PTHR42693:SF42">
    <property type="entry name" value="ARYLSULFATASE G"/>
    <property type="match status" value="1"/>
</dbReference>
<comment type="cofactor">
    <cofactor evidence="1">
        <name>Ca(2+)</name>
        <dbReference type="ChEBI" id="CHEBI:29108"/>
    </cofactor>
</comment>
<proteinExistence type="inferred from homology"/>
<dbReference type="InterPro" id="IPR017850">
    <property type="entry name" value="Alkaline_phosphatase_core_sf"/>
</dbReference>
<reference evidence="9 10" key="1">
    <citation type="journal article" date="2009" name="Stand. Genomic Sci.">
        <title>Complete genome sequence of Pirellula staleyi type strain (ATCC 27377).</title>
        <authorList>
            <person name="Clum A."/>
            <person name="Tindall B.J."/>
            <person name="Sikorski J."/>
            <person name="Ivanova N."/>
            <person name="Mavrommatis K."/>
            <person name="Lucas S."/>
            <person name="Glavina del Rio T."/>
            <person name="Nolan M."/>
            <person name="Chen F."/>
            <person name="Tice H."/>
            <person name="Pitluck S."/>
            <person name="Cheng J.F."/>
            <person name="Chertkov O."/>
            <person name="Brettin T."/>
            <person name="Han C."/>
            <person name="Detter J.C."/>
            <person name="Kuske C."/>
            <person name="Bruce D."/>
            <person name="Goodwin L."/>
            <person name="Ovchinikova G."/>
            <person name="Pati A."/>
            <person name="Mikhailova N."/>
            <person name="Chen A."/>
            <person name="Palaniappan K."/>
            <person name="Land M."/>
            <person name="Hauser L."/>
            <person name="Chang Y.J."/>
            <person name="Jeffries C.D."/>
            <person name="Chain P."/>
            <person name="Rohde M."/>
            <person name="Goker M."/>
            <person name="Bristow J."/>
            <person name="Eisen J.A."/>
            <person name="Markowitz V."/>
            <person name="Hugenholtz P."/>
            <person name="Kyrpides N.C."/>
            <person name="Klenk H.P."/>
            <person name="Lapidus A."/>
        </authorList>
    </citation>
    <scope>NUCLEOTIDE SEQUENCE [LARGE SCALE GENOMIC DNA]</scope>
    <source>
        <strain evidence="10">ATCC 27377 / DSM 6068 / ICPB 4128</strain>
    </source>
</reference>
<gene>
    <name evidence="9" type="ordered locus">Psta_3646</name>
</gene>
<evidence type="ECO:0000256" key="6">
    <source>
        <dbReference type="ARBA" id="ARBA00022837"/>
    </source>
</evidence>
<feature type="chain" id="PRO_5003036100" evidence="7">
    <location>
        <begin position="23"/>
        <end position="420"/>
    </location>
</feature>
<feature type="signal peptide" evidence="7">
    <location>
        <begin position="1"/>
        <end position="22"/>
    </location>
</feature>
<evidence type="ECO:0000256" key="1">
    <source>
        <dbReference type="ARBA" id="ARBA00001913"/>
    </source>
</evidence>
<keyword evidence="4 7" id="KW-0732">Signal</keyword>
<evidence type="ECO:0000313" key="10">
    <source>
        <dbReference type="Proteomes" id="UP000001887"/>
    </source>
</evidence>
<protein>
    <submittedName>
        <fullName evidence="9">Sulfatase</fullName>
    </submittedName>
</protein>
<evidence type="ECO:0000259" key="8">
    <source>
        <dbReference type="Pfam" id="PF00884"/>
    </source>
</evidence>
<keyword evidence="5" id="KW-0378">Hydrolase</keyword>
<dbReference type="Gene3D" id="3.30.1120.10">
    <property type="match status" value="1"/>
</dbReference>
<dbReference type="InterPro" id="IPR000917">
    <property type="entry name" value="Sulfatase_N"/>
</dbReference>
<name>D2QZB5_PIRSD</name>
<dbReference type="Proteomes" id="UP000001887">
    <property type="component" value="Chromosome"/>
</dbReference>
<dbReference type="Pfam" id="PF00884">
    <property type="entry name" value="Sulfatase"/>
    <property type="match status" value="1"/>
</dbReference>
<evidence type="ECO:0000313" key="9">
    <source>
        <dbReference type="EMBL" id="ADB18307.1"/>
    </source>
</evidence>
<keyword evidence="3" id="KW-0479">Metal-binding</keyword>
<evidence type="ECO:0000256" key="3">
    <source>
        <dbReference type="ARBA" id="ARBA00022723"/>
    </source>
</evidence>
<dbReference type="SUPFAM" id="SSF53649">
    <property type="entry name" value="Alkaline phosphatase-like"/>
    <property type="match status" value="1"/>
</dbReference>
<sequence length="420" mass="47216" precursor="true">MHRLFASLAMLALLCCCNVVLADPATRARPNVVILLSDDQAYTDYGFMGHPQITTPHLDQLAKESLTFTRGYVPTSLCRPSLMTLLTGRYAHDHLVTGNDPSPGTNRAEILQHIQRLKVLPAILREQGYKTLQTGKWWEGSPELGGFTSAMTHGDPKRGGRHGDEGLKIGRQGIQPIKDFLDSTGKEPFFIWYAPMLPHTPHNPPEEWIAKYRGKNNSVHVDRYHAMCSWWDHTCGEVLAELKNRKLEENTIVVYLCDNGWIQDPIAPKYAPRSKRSPNEGGVRTPIMLKWPGHITPRFDQTTLASSIDVVPTLLRALQLDVPKDLPGIDLVSLREGQNRPGNALFGEIFEHDIPDVTKAHPGLMYRWCIQDTWKLIVSADGKSVELYDLKSDPGETKNLAAAAPDRVQAMLTLLDRWWK</sequence>
<organism evidence="9 10">
    <name type="scientific">Pirellula staleyi (strain ATCC 27377 / DSM 6068 / ICPB 4128)</name>
    <name type="common">Pirella staleyi</name>
    <dbReference type="NCBI Taxonomy" id="530564"/>
    <lineage>
        <taxon>Bacteria</taxon>
        <taxon>Pseudomonadati</taxon>
        <taxon>Planctomycetota</taxon>
        <taxon>Planctomycetia</taxon>
        <taxon>Pirellulales</taxon>
        <taxon>Pirellulaceae</taxon>
        <taxon>Pirellula</taxon>
    </lineage>
</organism>
<comment type="similarity">
    <text evidence="2">Belongs to the sulfatase family.</text>
</comment>
<evidence type="ECO:0000256" key="5">
    <source>
        <dbReference type="ARBA" id="ARBA00022801"/>
    </source>
</evidence>